<sequence length="348" mass="35681">MAKLFFAALFAAAAVASPVEIAASLEERNAICDIVQDIVTLMHQQSVATPFCSSLLSIPTITSTATVTSSPACKTITSSVPSTATITAISTVLVSTVTTVYPVVAISTTSTCALGATVIASSNLTSAATIAKRDTKPCTTTTKPQTTTALGTPTCLTKWQGAALSSACGCLDIPTPTSLSIVTTTLPVKTITKVIASTASVTVTSVTTSTTFTSTYSATQYYTSTFTILPSPTGVLTLPNSQSYGVFNNLDFAGQDIVSFFCYQNGPAPPSPYPACASFNDCVAECGYYNDNKLGASTNTTCGAVVYNAPPDGSSGYCYMKTGQTGCGSPNSKVTTGVLLPLLANDVQ</sequence>
<evidence type="ECO:0000313" key="3">
    <source>
        <dbReference type="Proteomes" id="UP000011761"/>
    </source>
</evidence>
<keyword evidence="1" id="KW-0732">Signal</keyword>
<protein>
    <recommendedName>
        <fullName evidence="4">Apple domain-containing protein</fullName>
    </recommendedName>
</protein>
<dbReference type="OMA" id="DIPPAGC"/>
<dbReference type="EMBL" id="KB445552">
    <property type="protein sequence ID" value="EMC98862.1"/>
    <property type="molecule type" value="Genomic_DNA"/>
</dbReference>
<feature type="chain" id="PRO_5004021515" description="Apple domain-containing protein" evidence="1">
    <location>
        <begin position="17"/>
        <end position="348"/>
    </location>
</feature>
<name>M2LW22_BAUPA</name>
<dbReference type="Proteomes" id="UP000011761">
    <property type="component" value="Unassembled WGS sequence"/>
</dbReference>
<evidence type="ECO:0000256" key="1">
    <source>
        <dbReference type="SAM" id="SignalP"/>
    </source>
</evidence>
<accession>M2LW22</accession>
<organism evidence="2 3">
    <name type="scientific">Baudoinia panamericana (strain UAMH 10762)</name>
    <name type="common">Angels' share fungus</name>
    <name type="synonym">Baudoinia compniacensis (strain UAMH 10762)</name>
    <dbReference type="NCBI Taxonomy" id="717646"/>
    <lineage>
        <taxon>Eukaryota</taxon>
        <taxon>Fungi</taxon>
        <taxon>Dikarya</taxon>
        <taxon>Ascomycota</taxon>
        <taxon>Pezizomycotina</taxon>
        <taxon>Dothideomycetes</taxon>
        <taxon>Dothideomycetidae</taxon>
        <taxon>Mycosphaerellales</taxon>
        <taxon>Teratosphaeriaceae</taxon>
        <taxon>Baudoinia</taxon>
    </lineage>
</organism>
<proteinExistence type="predicted"/>
<feature type="signal peptide" evidence="1">
    <location>
        <begin position="1"/>
        <end position="16"/>
    </location>
</feature>
<dbReference type="KEGG" id="bcom:BAUCODRAFT_129148"/>
<dbReference type="GeneID" id="19108196"/>
<dbReference type="OrthoDB" id="3944615at2759"/>
<evidence type="ECO:0000313" key="2">
    <source>
        <dbReference type="EMBL" id="EMC98862.1"/>
    </source>
</evidence>
<dbReference type="AlphaFoldDB" id="M2LW22"/>
<dbReference type="RefSeq" id="XP_007673984.1">
    <property type="nucleotide sequence ID" value="XM_007675794.1"/>
</dbReference>
<dbReference type="HOGENOM" id="CLU_796898_0_0_1"/>
<reference evidence="2 3" key="1">
    <citation type="journal article" date="2012" name="PLoS Pathog.">
        <title>Diverse lifestyles and strategies of plant pathogenesis encoded in the genomes of eighteen Dothideomycetes fungi.</title>
        <authorList>
            <person name="Ohm R.A."/>
            <person name="Feau N."/>
            <person name="Henrissat B."/>
            <person name="Schoch C.L."/>
            <person name="Horwitz B.A."/>
            <person name="Barry K.W."/>
            <person name="Condon B.J."/>
            <person name="Copeland A.C."/>
            <person name="Dhillon B."/>
            <person name="Glaser F."/>
            <person name="Hesse C.N."/>
            <person name="Kosti I."/>
            <person name="LaButti K."/>
            <person name="Lindquist E.A."/>
            <person name="Lucas S."/>
            <person name="Salamov A.A."/>
            <person name="Bradshaw R.E."/>
            <person name="Ciuffetti L."/>
            <person name="Hamelin R.C."/>
            <person name="Kema G.H.J."/>
            <person name="Lawrence C."/>
            <person name="Scott J.A."/>
            <person name="Spatafora J.W."/>
            <person name="Turgeon B.G."/>
            <person name="de Wit P.J.G.M."/>
            <person name="Zhong S."/>
            <person name="Goodwin S.B."/>
            <person name="Grigoriev I.V."/>
        </authorList>
    </citation>
    <scope>NUCLEOTIDE SEQUENCE [LARGE SCALE GENOMIC DNA]</scope>
    <source>
        <strain evidence="2 3">UAMH 10762</strain>
    </source>
</reference>
<gene>
    <name evidence="2" type="ORF">BAUCODRAFT_129148</name>
</gene>
<evidence type="ECO:0008006" key="4">
    <source>
        <dbReference type="Google" id="ProtNLM"/>
    </source>
</evidence>
<dbReference type="eggNOG" id="ENOG502SYF6">
    <property type="taxonomic scope" value="Eukaryota"/>
</dbReference>
<keyword evidence="3" id="KW-1185">Reference proteome</keyword>